<dbReference type="Proteomes" id="UP001251524">
    <property type="component" value="Unassembled WGS sequence"/>
</dbReference>
<accession>A0ABU1WCK3</accession>
<evidence type="ECO:0000313" key="2">
    <source>
        <dbReference type="EMBL" id="MDR7135321.1"/>
    </source>
</evidence>
<protein>
    <submittedName>
        <fullName evidence="2">Uncharacterized protein</fullName>
    </submittedName>
</protein>
<gene>
    <name evidence="2" type="ORF">J2X06_002530</name>
</gene>
<evidence type="ECO:0000313" key="3">
    <source>
        <dbReference type="Proteomes" id="UP001251524"/>
    </source>
</evidence>
<feature type="region of interest" description="Disordered" evidence="1">
    <location>
        <begin position="81"/>
        <end position="129"/>
    </location>
</feature>
<feature type="compositionally biased region" description="Pro residues" evidence="1">
    <location>
        <begin position="118"/>
        <end position="128"/>
    </location>
</feature>
<evidence type="ECO:0000256" key="1">
    <source>
        <dbReference type="SAM" id="MobiDB-lite"/>
    </source>
</evidence>
<reference evidence="2 3" key="1">
    <citation type="submission" date="2023-07" db="EMBL/GenBank/DDBJ databases">
        <title>Sorghum-associated microbial communities from plants grown in Nebraska, USA.</title>
        <authorList>
            <person name="Schachtman D."/>
        </authorList>
    </citation>
    <scope>NUCLEOTIDE SEQUENCE [LARGE SCALE GENOMIC DNA]</scope>
    <source>
        <strain evidence="2 3">BE198</strain>
    </source>
</reference>
<sequence>MGASFIEWSAKAKELGATESSLRARVLSGGIDCYAYLRERVQGTQEEFLPEWSRSKYPNVHWRDLGTSYDIFRRAQPTLQTWRTSSGSKHGREHRSTGGVPTRHQSAKSHHPSCPIAPNQPPGKPMAPPAIQQATQIAFGCPPSPMRHLPKIDDHYQPSTGVIGTAWSGALLPDQSHTGAGHESHSVHFGANWRVITHCSLRMLGTPPRRIARCPCNPRDR</sequence>
<keyword evidence="3" id="KW-1185">Reference proteome</keyword>
<comment type="caution">
    <text evidence="2">The sequence shown here is derived from an EMBL/GenBank/DDBJ whole genome shotgun (WGS) entry which is preliminary data.</text>
</comment>
<organism evidence="2 3">
    <name type="scientific">Lysobacter niastensis</name>
    <dbReference type="NCBI Taxonomy" id="380629"/>
    <lineage>
        <taxon>Bacteria</taxon>
        <taxon>Pseudomonadati</taxon>
        <taxon>Pseudomonadota</taxon>
        <taxon>Gammaproteobacteria</taxon>
        <taxon>Lysobacterales</taxon>
        <taxon>Lysobacteraceae</taxon>
        <taxon>Lysobacter</taxon>
    </lineage>
</organism>
<name>A0ABU1WCK3_9GAMM</name>
<proteinExistence type="predicted"/>
<dbReference type="EMBL" id="JAVDVY010000002">
    <property type="protein sequence ID" value="MDR7135321.1"/>
    <property type="molecule type" value="Genomic_DNA"/>
</dbReference>